<feature type="region of interest" description="Disordered" evidence="10">
    <location>
        <begin position="611"/>
        <end position="656"/>
    </location>
</feature>
<evidence type="ECO:0000256" key="6">
    <source>
        <dbReference type="ARBA" id="ARBA00022833"/>
    </source>
</evidence>
<dbReference type="InterPro" id="IPR013083">
    <property type="entry name" value="Znf_RING/FYVE/PHD"/>
</dbReference>
<dbReference type="Gene3D" id="3.30.40.10">
    <property type="entry name" value="Zinc/RING finger domain, C3HC4 (zinc finger)"/>
    <property type="match status" value="1"/>
</dbReference>
<dbReference type="InterPro" id="IPR044235">
    <property type="entry name" value="RNFT1/2"/>
</dbReference>
<feature type="transmembrane region" description="Helical" evidence="11">
    <location>
        <begin position="333"/>
        <end position="357"/>
    </location>
</feature>
<evidence type="ECO:0000256" key="11">
    <source>
        <dbReference type="SAM" id="Phobius"/>
    </source>
</evidence>
<feature type="compositionally biased region" description="Basic and acidic residues" evidence="10">
    <location>
        <begin position="218"/>
        <end position="246"/>
    </location>
</feature>
<keyword evidence="4 9" id="KW-0863">Zinc-finger</keyword>
<evidence type="ECO:0000256" key="8">
    <source>
        <dbReference type="ARBA" id="ARBA00023136"/>
    </source>
</evidence>
<dbReference type="GO" id="GO:0016020">
    <property type="term" value="C:membrane"/>
    <property type="evidence" value="ECO:0007669"/>
    <property type="project" value="UniProtKB-SubCell"/>
</dbReference>
<dbReference type="AlphaFoldDB" id="A0A250XC60"/>
<evidence type="ECO:0000259" key="12">
    <source>
        <dbReference type="PROSITE" id="PS50089"/>
    </source>
</evidence>
<feature type="transmembrane region" description="Helical" evidence="11">
    <location>
        <begin position="286"/>
        <end position="312"/>
    </location>
</feature>
<dbReference type="SUPFAM" id="SSF57850">
    <property type="entry name" value="RING/U-box"/>
    <property type="match status" value="1"/>
</dbReference>
<dbReference type="PANTHER" id="PTHR15860">
    <property type="entry name" value="UNCHARACTERIZED RING FINGER-CONTAINING PROTEIN"/>
    <property type="match status" value="1"/>
</dbReference>
<feature type="compositionally biased region" description="Low complexity" evidence="10">
    <location>
        <begin position="179"/>
        <end position="217"/>
    </location>
</feature>
<dbReference type="GO" id="GO:1904294">
    <property type="term" value="P:positive regulation of ERAD pathway"/>
    <property type="evidence" value="ECO:0007669"/>
    <property type="project" value="InterPro"/>
</dbReference>
<evidence type="ECO:0000313" key="13">
    <source>
        <dbReference type="EMBL" id="GAX80350.1"/>
    </source>
</evidence>
<sequence length="751" mass="80970">MSQSLFSWAALQNIRWAVCTPPITTAATSETAAAPADVYMSLQDIINSTAVLIPNRVTLRLVQLGIEDDIVDYDHHRGREDQQGLLSSLNNSTTTVLSSSLTSRDATISPAAASINFPAHSADEAAGGSRRGNHNQAACRSCSPYQPTAAFLKAPAVDAAEVNDQVVVMSSATICTSATSTSSSSLDASNNASSAASISSSSSSSSWPSASSSAASAAEHHVDLSSHEVHEDPNIDYQNSDHDSSGDHSTSIMNNNGSSLNASVQLHEQSFDLEGFLAWTGNLLPYLLLVVILFSYFYSAEIIQLVWLFAALQYARKILSDQESQFMSTDDNVAMQVWPLVQVVMLTMISSAAMLALNFGLLRPSIDATSSTSSTQSFLVFTIWKLRTVMLASDYHEYEQSSGSPQAAASTAVIAVLLQVCVVDTWMSVCGCCMRAFILLTHAWQARSLVLRLLKEKDHRSRCKVIVTGLPTSTASHPTASKQGQEHRLSVGFGQDTIHIAANASSRMSWHRLKAAKRTLQRLIEASDNLMMVVRMIMPVLWWFPYFVHGSGSGPVFTSLLTGGYLVLKARDLVRVSQPVLDSVRAAWTSAGSQGYGQVVYCSRITAWPPASTTHQQPGDSPVMKTASDHSTQLDGEGVPGDKKHLASTAAPTARTREDIESGPLHHNDVTSLSRGAACTSCPICQEYVSVGIRLKCSHLFCDDCISQWLEKNRTCPMCRVEIENAGQLCSNNNGICTATISVMARAPIIF</sequence>
<protein>
    <recommendedName>
        <fullName evidence="12">RING-type domain-containing protein</fullName>
    </recommendedName>
</protein>
<dbReference type="EMBL" id="BEGY01000051">
    <property type="protein sequence ID" value="GAX80350.1"/>
    <property type="molecule type" value="Genomic_DNA"/>
</dbReference>
<evidence type="ECO:0000256" key="4">
    <source>
        <dbReference type="ARBA" id="ARBA00022771"/>
    </source>
</evidence>
<dbReference type="OrthoDB" id="537428at2759"/>
<feature type="region of interest" description="Disordered" evidence="10">
    <location>
        <begin position="179"/>
        <end position="254"/>
    </location>
</feature>
<evidence type="ECO:0000256" key="1">
    <source>
        <dbReference type="ARBA" id="ARBA00004141"/>
    </source>
</evidence>
<keyword evidence="8 11" id="KW-0472">Membrane</keyword>
<keyword evidence="2 11" id="KW-0812">Transmembrane</keyword>
<comment type="subcellular location">
    <subcellularLocation>
        <location evidence="1">Membrane</location>
        <topology evidence="1">Multi-pass membrane protein</topology>
    </subcellularLocation>
</comment>
<dbReference type="InterPro" id="IPR001841">
    <property type="entry name" value="Znf_RING"/>
</dbReference>
<dbReference type="Pfam" id="PF13639">
    <property type="entry name" value="zf-RING_2"/>
    <property type="match status" value="1"/>
</dbReference>
<accession>A0A250XC60</accession>
<keyword evidence="6" id="KW-0862">Zinc</keyword>
<evidence type="ECO:0000256" key="5">
    <source>
        <dbReference type="ARBA" id="ARBA00022786"/>
    </source>
</evidence>
<dbReference type="GO" id="GO:0008270">
    <property type="term" value="F:zinc ion binding"/>
    <property type="evidence" value="ECO:0007669"/>
    <property type="project" value="UniProtKB-KW"/>
</dbReference>
<reference evidence="13 14" key="1">
    <citation type="submission" date="2017-08" db="EMBL/GenBank/DDBJ databases">
        <title>Acidophilic green algal genome provides insights into adaptation to an acidic environment.</title>
        <authorList>
            <person name="Hirooka S."/>
            <person name="Hirose Y."/>
            <person name="Kanesaki Y."/>
            <person name="Higuchi S."/>
            <person name="Fujiwara T."/>
            <person name="Onuma R."/>
            <person name="Era A."/>
            <person name="Ohbayashi R."/>
            <person name="Uzuka A."/>
            <person name="Nozaki H."/>
            <person name="Yoshikawa H."/>
            <person name="Miyagishima S.Y."/>
        </authorList>
    </citation>
    <scope>NUCLEOTIDE SEQUENCE [LARGE SCALE GENOMIC DNA]</scope>
    <source>
        <strain evidence="13 14">NIES-2499</strain>
    </source>
</reference>
<gene>
    <name evidence="13" type="ORF">CEUSTIGMA_g7789.t1</name>
</gene>
<dbReference type="Proteomes" id="UP000232323">
    <property type="component" value="Unassembled WGS sequence"/>
</dbReference>
<dbReference type="SMART" id="SM00184">
    <property type="entry name" value="RING"/>
    <property type="match status" value="1"/>
</dbReference>
<organism evidence="13 14">
    <name type="scientific">Chlamydomonas eustigma</name>
    <dbReference type="NCBI Taxonomy" id="1157962"/>
    <lineage>
        <taxon>Eukaryota</taxon>
        <taxon>Viridiplantae</taxon>
        <taxon>Chlorophyta</taxon>
        <taxon>core chlorophytes</taxon>
        <taxon>Chlorophyceae</taxon>
        <taxon>CS clade</taxon>
        <taxon>Chlamydomonadales</taxon>
        <taxon>Chlamydomonadaceae</taxon>
        <taxon>Chlamydomonas</taxon>
    </lineage>
</organism>
<evidence type="ECO:0000256" key="7">
    <source>
        <dbReference type="ARBA" id="ARBA00022989"/>
    </source>
</evidence>
<feature type="domain" description="RING-type" evidence="12">
    <location>
        <begin position="682"/>
        <end position="720"/>
    </location>
</feature>
<comment type="caution">
    <text evidence="13">The sequence shown here is derived from an EMBL/GenBank/DDBJ whole genome shotgun (WGS) entry which is preliminary data.</text>
</comment>
<dbReference type="InterPro" id="IPR017907">
    <property type="entry name" value="Znf_RING_CS"/>
</dbReference>
<keyword evidence="7 11" id="KW-1133">Transmembrane helix</keyword>
<dbReference type="GO" id="GO:0061630">
    <property type="term" value="F:ubiquitin protein ligase activity"/>
    <property type="evidence" value="ECO:0007669"/>
    <property type="project" value="InterPro"/>
</dbReference>
<name>A0A250XC60_9CHLO</name>
<proteinExistence type="predicted"/>
<dbReference type="PANTHER" id="PTHR15860:SF0">
    <property type="entry name" value="LP20373P"/>
    <property type="match status" value="1"/>
</dbReference>
<dbReference type="PROSITE" id="PS00518">
    <property type="entry name" value="ZF_RING_1"/>
    <property type="match status" value="1"/>
</dbReference>
<evidence type="ECO:0000256" key="9">
    <source>
        <dbReference type="PROSITE-ProRule" id="PRU00175"/>
    </source>
</evidence>
<dbReference type="PROSITE" id="PS50089">
    <property type="entry name" value="ZF_RING_2"/>
    <property type="match status" value="1"/>
</dbReference>
<evidence type="ECO:0000313" key="14">
    <source>
        <dbReference type="Proteomes" id="UP000232323"/>
    </source>
</evidence>
<evidence type="ECO:0000256" key="10">
    <source>
        <dbReference type="SAM" id="MobiDB-lite"/>
    </source>
</evidence>
<keyword evidence="5" id="KW-0833">Ubl conjugation pathway</keyword>
<evidence type="ECO:0000256" key="3">
    <source>
        <dbReference type="ARBA" id="ARBA00022723"/>
    </source>
</evidence>
<keyword evidence="14" id="KW-1185">Reference proteome</keyword>
<evidence type="ECO:0000256" key="2">
    <source>
        <dbReference type="ARBA" id="ARBA00022692"/>
    </source>
</evidence>
<keyword evidence="3" id="KW-0479">Metal-binding</keyword>